<feature type="transmembrane region" description="Helical" evidence="1">
    <location>
        <begin position="94"/>
        <end position="112"/>
    </location>
</feature>
<feature type="transmembrane region" description="Helical" evidence="1">
    <location>
        <begin position="52"/>
        <end position="74"/>
    </location>
</feature>
<reference evidence="2 3" key="1">
    <citation type="submission" date="2020-08" db="EMBL/GenBank/DDBJ databases">
        <authorList>
            <person name="Koutsovoulos G."/>
            <person name="Danchin GJ E."/>
        </authorList>
    </citation>
    <scope>NUCLEOTIDE SEQUENCE [LARGE SCALE GENOMIC DNA]</scope>
</reference>
<dbReference type="EMBL" id="CAJEWN010000183">
    <property type="protein sequence ID" value="CAD2171383.1"/>
    <property type="molecule type" value="Genomic_DNA"/>
</dbReference>
<dbReference type="OrthoDB" id="5792434at2759"/>
<protein>
    <submittedName>
        <fullName evidence="2">Uncharacterized protein</fullName>
    </submittedName>
</protein>
<name>A0A6V7V8T8_MELEN</name>
<accession>A0A6V7V8T8</accession>
<dbReference type="AlphaFoldDB" id="A0A6V7V8T8"/>
<organism evidence="2 3">
    <name type="scientific">Meloidogyne enterolobii</name>
    <name type="common">Root-knot nematode worm</name>
    <name type="synonym">Meloidogyne mayaguensis</name>
    <dbReference type="NCBI Taxonomy" id="390850"/>
    <lineage>
        <taxon>Eukaryota</taxon>
        <taxon>Metazoa</taxon>
        <taxon>Ecdysozoa</taxon>
        <taxon>Nematoda</taxon>
        <taxon>Chromadorea</taxon>
        <taxon>Rhabditida</taxon>
        <taxon>Tylenchina</taxon>
        <taxon>Tylenchomorpha</taxon>
        <taxon>Tylenchoidea</taxon>
        <taxon>Meloidogynidae</taxon>
        <taxon>Meloidogyninae</taxon>
        <taxon>Meloidogyne</taxon>
    </lineage>
</organism>
<keyword evidence="1" id="KW-0812">Transmembrane</keyword>
<proteinExistence type="predicted"/>
<evidence type="ECO:0000313" key="3">
    <source>
        <dbReference type="Proteomes" id="UP000580250"/>
    </source>
</evidence>
<evidence type="ECO:0000256" key="1">
    <source>
        <dbReference type="SAM" id="Phobius"/>
    </source>
</evidence>
<keyword evidence="1" id="KW-0472">Membrane</keyword>
<sequence>MILITLTLDILYELYQYFFIMPYIGGGIEPINEINDYWNFILVGYNASQTEFIFILLYYALPYLIVLFCAIKMIRYVNAHTGYDNNMKKMLKQLTFTLILLIIFIKESRLWWRRCWIPMR</sequence>
<evidence type="ECO:0000313" key="2">
    <source>
        <dbReference type="EMBL" id="CAD2171383.1"/>
    </source>
</evidence>
<comment type="caution">
    <text evidence="2">The sequence shown here is derived from an EMBL/GenBank/DDBJ whole genome shotgun (WGS) entry which is preliminary data.</text>
</comment>
<dbReference type="Proteomes" id="UP000580250">
    <property type="component" value="Unassembled WGS sequence"/>
</dbReference>
<keyword evidence="1" id="KW-1133">Transmembrane helix</keyword>
<gene>
    <name evidence="2" type="ORF">MENT_LOCUS22859</name>
</gene>